<evidence type="ECO:0008006" key="7">
    <source>
        <dbReference type="Google" id="ProtNLM"/>
    </source>
</evidence>
<evidence type="ECO:0000259" key="5">
    <source>
        <dbReference type="Pfam" id="PF16327"/>
    </source>
</evidence>
<feature type="transmembrane region" description="Helical" evidence="3">
    <location>
        <begin position="218"/>
        <end position="239"/>
    </location>
</feature>
<dbReference type="GO" id="GO:0016020">
    <property type="term" value="C:membrane"/>
    <property type="evidence" value="ECO:0007669"/>
    <property type="project" value="InterPro"/>
</dbReference>
<gene>
    <name evidence="6" type="ORF">MPGFIOMI_00011</name>
</gene>
<feature type="transmembrane region" description="Helical" evidence="3">
    <location>
        <begin position="6"/>
        <end position="30"/>
    </location>
</feature>
<dbReference type="GO" id="GO:0020037">
    <property type="term" value="F:heme binding"/>
    <property type="evidence" value="ECO:0007669"/>
    <property type="project" value="InterPro"/>
</dbReference>
<feature type="transmembrane region" description="Helical" evidence="3">
    <location>
        <begin position="643"/>
        <end position="667"/>
    </location>
</feature>
<feature type="transmembrane region" description="Helical" evidence="3">
    <location>
        <begin position="50"/>
        <end position="70"/>
    </location>
</feature>
<accession>A0A7G9YHC9</accession>
<protein>
    <recommendedName>
        <fullName evidence="7">Cytochrome c biogenesis protein CcsA</fullName>
    </recommendedName>
</protein>
<dbReference type="PANTHER" id="PTHR43653">
    <property type="entry name" value="CYTOCHROME C ASSEMBLY PROTEIN-RELATED"/>
    <property type="match status" value="1"/>
</dbReference>
<keyword evidence="3" id="KW-1133">Transmembrane helix</keyword>
<proteinExistence type="inferred from homology"/>
<feature type="transmembrane region" description="Helical" evidence="3">
    <location>
        <begin position="399"/>
        <end position="420"/>
    </location>
</feature>
<feature type="transmembrane region" description="Helical" evidence="3">
    <location>
        <begin position="320"/>
        <end position="341"/>
    </location>
</feature>
<feature type="domain" description="Cytochrome c-type biogenesis protein CcmF C-terminal" evidence="5">
    <location>
        <begin position="346"/>
        <end position="656"/>
    </location>
</feature>
<name>A0A7G9YHC9_9EURY</name>
<dbReference type="InterPro" id="IPR002541">
    <property type="entry name" value="Cyt_c_assembly"/>
</dbReference>
<dbReference type="Pfam" id="PF01578">
    <property type="entry name" value="Cytochrom_C_asm"/>
    <property type="match status" value="1"/>
</dbReference>
<feature type="transmembrane region" description="Helical" evidence="3">
    <location>
        <begin position="251"/>
        <end position="270"/>
    </location>
</feature>
<dbReference type="InterPro" id="IPR003567">
    <property type="entry name" value="Cyt_c_biogenesis"/>
</dbReference>
<evidence type="ECO:0000256" key="2">
    <source>
        <dbReference type="ARBA" id="ARBA00022748"/>
    </source>
</evidence>
<dbReference type="GO" id="GO:0015232">
    <property type="term" value="F:heme transmembrane transporter activity"/>
    <property type="evidence" value="ECO:0007669"/>
    <property type="project" value="InterPro"/>
</dbReference>
<feature type="transmembrane region" description="Helical" evidence="3">
    <location>
        <begin position="353"/>
        <end position="379"/>
    </location>
</feature>
<feature type="transmembrane region" description="Helical" evidence="3">
    <location>
        <begin position="465"/>
        <end position="486"/>
    </location>
</feature>
<feature type="domain" description="Cytochrome c assembly protein" evidence="4">
    <location>
        <begin position="104"/>
        <end position="302"/>
    </location>
</feature>
<keyword evidence="2" id="KW-0201">Cytochrome c-type biogenesis</keyword>
<comment type="similarity">
    <text evidence="1">Belongs to the CcmF/CycK/Ccl1/NrfE/CcsA family.</text>
</comment>
<evidence type="ECO:0000313" key="6">
    <source>
        <dbReference type="EMBL" id="QNO47413.1"/>
    </source>
</evidence>
<feature type="transmembrane region" description="Helical" evidence="3">
    <location>
        <begin position="102"/>
        <end position="119"/>
    </location>
</feature>
<feature type="transmembrane region" description="Helical" evidence="3">
    <location>
        <begin position="507"/>
        <end position="529"/>
    </location>
</feature>
<dbReference type="InterPro" id="IPR032523">
    <property type="entry name" value="CcmF_C"/>
</dbReference>
<dbReference type="EMBL" id="MT631262">
    <property type="protein sequence ID" value="QNO47413.1"/>
    <property type="molecule type" value="Genomic_DNA"/>
</dbReference>
<keyword evidence="3" id="KW-0812">Transmembrane</keyword>
<dbReference type="PANTHER" id="PTHR43653:SF1">
    <property type="entry name" value="CYTOCHROME C-TYPE BIOGENESIS PROTEIN CCMF"/>
    <property type="match status" value="1"/>
</dbReference>
<feature type="transmembrane region" description="Helical" evidence="3">
    <location>
        <begin position="282"/>
        <end position="300"/>
    </location>
</feature>
<dbReference type="AlphaFoldDB" id="A0A7G9YHC9"/>
<organism evidence="6">
    <name type="scientific">Candidatus Methanogaster sp. ANME-2c ERB4</name>
    <dbReference type="NCBI Taxonomy" id="2759911"/>
    <lineage>
        <taxon>Archaea</taxon>
        <taxon>Methanobacteriati</taxon>
        <taxon>Methanobacteriota</taxon>
        <taxon>Stenosarchaea group</taxon>
        <taxon>Methanomicrobia</taxon>
        <taxon>Methanosarcinales</taxon>
        <taxon>ANME-2 cluster</taxon>
        <taxon>Candidatus Methanogasteraceae</taxon>
        <taxon>Candidatus Methanogaster</taxon>
    </lineage>
</organism>
<dbReference type="PRINTS" id="PR01410">
    <property type="entry name" value="CCBIOGENESIS"/>
</dbReference>
<evidence type="ECO:0000259" key="4">
    <source>
        <dbReference type="Pfam" id="PF01578"/>
    </source>
</evidence>
<keyword evidence="3" id="KW-0472">Membrane</keyword>
<feature type="transmembrane region" description="Helical" evidence="3">
    <location>
        <begin position="131"/>
        <end position="153"/>
    </location>
</feature>
<feature type="transmembrane region" description="Helical" evidence="3">
    <location>
        <begin position="427"/>
        <end position="445"/>
    </location>
</feature>
<evidence type="ECO:0000256" key="1">
    <source>
        <dbReference type="ARBA" id="ARBA00009186"/>
    </source>
</evidence>
<evidence type="ECO:0000256" key="3">
    <source>
        <dbReference type="SAM" id="Phobius"/>
    </source>
</evidence>
<dbReference type="Pfam" id="PF16327">
    <property type="entry name" value="CcmF_C"/>
    <property type="match status" value="1"/>
</dbReference>
<dbReference type="GO" id="GO:0017004">
    <property type="term" value="P:cytochrome complex assembly"/>
    <property type="evidence" value="ECO:0007669"/>
    <property type="project" value="UniProtKB-KW"/>
</dbReference>
<reference evidence="6" key="1">
    <citation type="submission" date="2020-06" db="EMBL/GenBank/DDBJ databases">
        <title>Unique genomic features of the anaerobic methanotrophic archaea.</title>
        <authorList>
            <person name="Chadwick G.L."/>
            <person name="Skennerton C.T."/>
            <person name="Laso-Perez R."/>
            <person name="Leu A.O."/>
            <person name="Speth D.R."/>
            <person name="Yu H."/>
            <person name="Morgan-Lang C."/>
            <person name="Hatzenpichler R."/>
            <person name="Goudeau D."/>
            <person name="Malmstrom R."/>
            <person name="Brazelton W.J."/>
            <person name="Woyke T."/>
            <person name="Hallam S.J."/>
            <person name="Tyson G.W."/>
            <person name="Wegener G."/>
            <person name="Boetius A."/>
            <person name="Orphan V."/>
        </authorList>
    </citation>
    <scope>NUCLEOTIDE SEQUENCE</scope>
</reference>
<feature type="transmembrane region" description="Helical" evidence="3">
    <location>
        <begin position="173"/>
        <end position="206"/>
    </location>
</feature>
<sequence length="679" mass="76359">MGADEMILGSMMLKLAFVCGLVAVSLLALYDSKRFKQTLPLTPDKAILTATRAAFFFMSMAMFMMVWHFIAGDYSVLYVWQYCNNEMSLPYKIAAVFAGEQGTYLLWAWASFLFVWLVLEEYRFRNPLHKMTGLIALAISIFILTLCIVSEPFKPILDMIGYLPSDGNGLNPVFLTVWMLLHPFVTFISYAATIIPASAAIAHLITGRSGWHRISKQWIRVSWFCLSICMATGGAWAYKLVGWNGFWNWDPVQTATLVLWMLMTAAVHVLARYNEGKEYTTAAPVFTIFLFITTIYITLITRHGIIHSLHDFPGTETVEWLTMGILVLCSIAIVLGAIKFVRVVVTGARKKSVFSLHNTFLCTALLLILIAFISCWGVTYSFISQHIFNTKVIIPPEFFNVWCYIPVVLLTILTGVCMMYGRIDDTYLKYLVILVSAATILLALTPSHPLIDPENEFIISSSVPVAILGSISVWSFLPPFLFAFIATLGKLLKDIRRLHGRIWLRSVGIGMVHIGFVMILLGAIVTTSFDHEASITYRVDELGIKNDIGRGWAVEPTKFDAIQNPDGAWTQVAHLTLYKDGEFYSTGITGFTKTKQYGDIHNPLIDRSIRRDVYIQFQGTRSHISADAVVLPLSIKIVPWVSLLWTGCITMIAGIYCIIISIYLLVVKKREIAAELMRR</sequence>